<dbReference type="InterPro" id="IPR036047">
    <property type="entry name" value="F-box-like_dom_sf"/>
</dbReference>
<reference evidence="2" key="1">
    <citation type="submission" date="2015-09" db="EMBL/GenBank/DDBJ databases">
        <authorList>
            <consortium name="Pathogen Informatics"/>
        </authorList>
    </citation>
    <scope>NUCLEOTIDE SEQUENCE [LARGE SCALE GENOMIC DNA]</scope>
    <source>
        <strain evidence="2">Lake Konstanz</strain>
    </source>
</reference>
<evidence type="ECO:0000313" key="1">
    <source>
        <dbReference type="EMBL" id="CUG91489.1"/>
    </source>
</evidence>
<dbReference type="SUPFAM" id="SSF81383">
    <property type="entry name" value="F-box domain"/>
    <property type="match status" value="1"/>
</dbReference>
<dbReference type="EMBL" id="CYKH01001931">
    <property type="protein sequence ID" value="CUG91489.1"/>
    <property type="molecule type" value="Genomic_DNA"/>
</dbReference>
<dbReference type="AlphaFoldDB" id="A0A0S4JMP3"/>
<dbReference type="Proteomes" id="UP000051952">
    <property type="component" value="Unassembled WGS sequence"/>
</dbReference>
<sequence length="285" mass="32310">MILLFELHMTDEKTIVNVSTMTAADHSQQRQLSLLTPGQRPSLSPSVILRILSFSHPLTAFTSRLVSRAWNDAVNNGDSMFWRHIVSACLPWCQLTLQLLEQAAPRRYRELRHFSKMSLANVKSLQHVIVCDITNHPVLWVTNVACQTNIQLIYDAVAHSLAPFLDAHEVVLLGSGIVLDRFKKIDEMVWPTRSGRKGWRLDMWIVVRGFEYSCAPMKKTQVQKKISVADASEDPSAASFVSFNSVVLQEVKEPQREYPVVDPVDFLEFLENQAAQKENLVPSDL</sequence>
<evidence type="ECO:0008006" key="3">
    <source>
        <dbReference type="Google" id="ProtNLM"/>
    </source>
</evidence>
<name>A0A0S4JMP3_BODSA</name>
<organism evidence="1 2">
    <name type="scientific">Bodo saltans</name>
    <name type="common">Flagellated protozoan</name>
    <dbReference type="NCBI Taxonomy" id="75058"/>
    <lineage>
        <taxon>Eukaryota</taxon>
        <taxon>Discoba</taxon>
        <taxon>Euglenozoa</taxon>
        <taxon>Kinetoplastea</taxon>
        <taxon>Metakinetoplastina</taxon>
        <taxon>Eubodonida</taxon>
        <taxon>Bodonidae</taxon>
        <taxon>Bodo</taxon>
    </lineage>
</organism>
<keyword evidence="2" id="KW-1185">Reference proteome</keyword>
<accession>A0A0S4JMP3</accession>
<dbReference type="VEuPathDB" id="TriTrypDB:BSAL_32345"/>
<proteinExistence type="predicted"/>
<protein>
    <recommendedName>
        <fullName evidence="3">F-box domain-containing protein</fullName>
    </recommendedName>
</protein>
<evidence type="ECO:0000313" key="2">
    <source>
        <dbReference type="Proteomes" id="UP000051952"/>
    </source>
</evidence>
<gene>
    <name evidence="1" type="ORF">BSAL_32345</name>
</gene>